<gene>
    <name evidence="1" type="ORF">TM448A00912_0015</name>
    <name evidence="2" type="ORF">TM448B01037_0009</name>
</gene>
<dbReference type="AlphaFoldDB" id="A0A6H1ZLW6"/>
<dbReference type="EMBL" id="MT144692">
    <property type="protein sequence ID" value="QJH97570.1"/>
    <property type="molecule type" value="Genomic_DNA"/>
</dbReference>
<evidence type="ECO:0000313" key="1">
    <source>
        <dbReference type="EMBL" id="QJA48317.1"/>
    </source>
</evidence>
<evidence type="ECO:0000313" key="2">
    <source>
        <dbReference type="EMBL" id="QJH97570.1"/>
    </source>
</evidence>
<reference evidence="1" key="1">
    <citation type="submission" date="2020-03" db="EMBL/GenBank/DDBJ databases">
        <title>The deep terrestrial virosphere.</title>
        <authorList>
            <person name="Holmfeldt K."/>
            <person name="Nilsson E."/>
            <person name="Simone D."/>
            <person name="Lopez-Fernandez M."/>
            <person name="Wu X."/>
            <person name="de Brujin I."/>
            <person name="Lundin D."/>
            <person name="Andersson A."/>
            <person name="Bertilsson S."/>
            <person name="Dopson M."/>
        </authorList>
    </citation>
    <scope>NUCLEOTIDE SEQUENCE</scope>
    <source>
        <strain evidence="1">TM448A00912</strain>
        <strain evidence="2">TM448B01037</strain>
    </source>
</reference>
<name>A0A6H1ZLW6_9ZZZZ</name>
<proteinExistence type="predicted"/>
<protein>
    <submittedName>
        <fullName evidence="1">Uncharacterized protein</fullName>
    </submittedName>
</protein>
<sequence length="72" mass="7893">MNYNEACDGISKAAKMAGYVALNIDYHGNIRGPGRYVASAKSPNANNVRVTLASTGSYLNMYREAREYLDTI</sequence>
<accession>A0A6H1ZLW6</accession>
<organism evidence="1">
    <name type="scientific">viral metagenome</name>
    <dbReference type="NCBI Taxonomy" id="1070528"/>
    <lineage>
        <taxon>unclassified sequences</taxon>
        <taxon>metagenomes</taxon>
        <taxon>organismal metagenomes</taxon>
    </lineage>
</organism>
<dbReference type="EMBL" id="MT144079">
    <property type="protein sequence ID" value="QJA48317.1"/>
    <property type="molecule type" value="Genomic_DNA"/>
</dbReference>